<dbReference type="EMBL" id="PVFR01000064">
    <property type="protein sequence ID" value="PRE44390.1"/>
    <property type="molecule type" value="Genomic_DNA"/>
</dbReference>
<keyword evidence="1" id="KW-0472">Membrane</keyword>
<evidence type="ECO:0000313" key="3">
    <source>
        <dbReference type="Proteomes" id="UP000237811"/>
    </source>
</evidence>
<feature type="transmembrane region" description="Helical" evidence="1">
    <location>
        <begin position="62"/>
        <end position="86"/>
    </location>
</feature>
<keyword evidence="1" id="KW-0812">Transmembrane</keyword>
<reference evidence="2 3" key="1">
    <citation type="submission" date="2018-03" db="EMBL/GenBank/DDBJ databases">
        <authorList>
            <person name="Nguyen K."/>
            <person name="Fouts D."/>
            <person name="Sutton G."/>
        </authorList>
    </citation>
    <scope>NUCLEOTIDE SEQUENCE [LARGE SCALE GENOMIC DNA]</scope>
    <source>
        <strain evidence="2 3">AU14328</strain>
    </source>
</reference>
<dbReference type="Proteomes" id="UP000237811">
    <property type="component" value="Unassembled WGS sequence"/>
</dbReference>
<proteinExistence type="predicted"/>
<organism evidence="2 3">
    <name type="scientific">Burkholderia multivorans</name>
    <dbReference type="NCBI Taxonomy" id="87883"/>
    <lineage>
        <taxon>Bacteria</taxon>
        <taxon>Pseudomonadati</taxon>
        <taxon>Pseudomonadota</taxon>
        <taxon>Betaproteobacteria</taxon>
        <taxon>Burkholderiales</taxon>
        <taxon>Burkholderiaceae</taxon>
        <taxon>Burkholderia</taxon>
        <taxon>Burkholderia cepacia complex</taxon>
    </lineage>
</organism>
<gene>
    <name evidence="2" type="ORF">C6P99_21645</name>
</gene>
<dbReference type="AlphaFoldDB" id="A0AB37APW2"/>
<evidence type="ECO:0000256" key="1">
    <source>
        <dbReference type="SAM" id="Phobius"/>
    </source>
</evidence>
<feature type="transmembrane region" description="Helical" evidence="1">
    <location>
        <begin position="153"/>
        <end position="174"/>
    </location>
</feature>
<comment type="caution">
    <text evidence="2">The sequence shown here is derived from an EMBL/GenBank/DDBJ whole genome shotgun (WGS) entry which is preliminary data.</text>
</comment>
<evidence type="ECO:0000313" key="2">
    <source>
        <dbReference type="EMBL" id="PRE44390.1"/>
    </source>
</evidence>
<protein>
    <submittedName>
        <fullName evidence="2">Uncharacterized protein</fullName>
    </submittedName>
</protein>
<accession>A0AB37APW2</accession>
<sequence length="233" mass="25044">MRRQPASIRVGLLWPARARPRLPAPARACSGLLGPARACSGLLGPAPACSGLLRPALACSGLLWPALACSGLLWPALACSGLLWLARAWSHLLWHSPTRSGLFPACSRSVPTCSDLLCSAPAPFGRLSPLRPARSHYPSSAPRPPAARSSAPSLVHLAFFAFCLVFLVTSFSLISTLKAAICGYSPVIRPVFPNKFYYTIAVNLNIPEPERWAPPFATWRGRQRSRSAPCLAR</sequence>
<name>A0AB37APW2_9BURK</name>
<keyword evidence="1" id="KW-1133">Transmembrane helix</keyword>